<protein>
    <submittedName>
        <fullName evidence="2">Uncharacterized protein</fullName>
    </submittedName>
</protein>
<accession>A0A644YC98</accession>
<organism evidence="2">
    <name type="scientific">bioreactor metagenome</name>
    <dbReference type="NCBI Taxonomy" id="1076179"/>
    <lineage>
        <taxon>unclassified sequences</taxon>
        <taxon>metagenomes</taxon>
        <taxon>ecological metagenomes</taxon>
    </lineage>
</organism>
<dbReference type="EMBL" id="VSSQ01004583">
    <property type="protein sequence ID" value="MPM25807.1"/>
    <property type="molecule type" value="Genomic_DNA"/>
</dbReference>
<dbReference type="GO" id="GO:0015689">
    <property type="term" value="P:molybdate ion transport"/>
    <property type="evidence" value="ECO:0007669"/>
    <property type="project" value="TreeGrafter"/>
</dbReference>
<dbReference type="PANTHER" id="PTHR30632">
    <property type="entry name" value="MOLYBDATE-BINDING PERIPLASMIC PROTEIN"/>
    <property type="match status" value="1"/>
</dbReference>
<dbReference type="Gene3D" id="3.40.190.10">
    <property type="entry name" value="Periplasmic binding protein-like II"/>
    <property type="match status" value="2"/>
</dbReference>
<dbReference type="SUPFAM" id="SSF53850">
    <property type="entry name" value="Periplasmic binding protein-like II"/>
    <property type="match status" value="1"/>
</dbReference>
<comment type="similarity">
    <text evidence="1">Belongs to the bacterial solute-binding protein 1 family. WtpA subfamily.</text>
</comment>
<dbReference type="Pfam" id="PF13531">
    <property type="entry name" value="SBP_bac_11"/>
    <property type="match status" value="1"/>
</dbReference>
<dbReference type="InterPro" id="IPR050682">
    <property type="entry name" value="ModA/WtpA"/>
</dbReference>
<sequence>MFKMKYLITTVIAALFFISCGSNGAKTADQGLKGKLIIFHAGSLTLPMKELIDSFKVANPQLEIMPEAAGSIDCARKITELKRDCDIMASADYKVIDKFLIPTYAADNYKFATNEMAIVYTPKSKRAGEINKDNWYKILSDPKIFIGRADPNADPCGYRSVLALQLAEKFYGAENFDLKKLLQKDQKFIRPKEVDLLALLETASVDYIFLYKSVAVQHNLNYLELPQEINLSNPALNDYYSTAEVEVRGKTPGETVVMHGEAMVYGITIINNAPNREAAEAFLKFVTESPVAKSIMTKMGQGYISAQ</sequence>
<dbReference type="PANTHER" id="PTHR30632:SF16">
    <property type="entry name" value="MOLYBDATE_TUNGSTATE-BINDING PROTEIN WTPA"/>
    <property type="match status" value="1"/>
</dbReference>
<gene>
    <name evidence="2" type="ORF">SDC9_72307</name>
</gene>
<dbReference type="PROSITE" id="PS51257">
    <property type="entry name" value="PROKAR_LIPOPROTEIN"/>
    <property type="match status" value="1"/>
</dbReference>
<reference evidence="2" key="1">
    <citation type="submission" date="2019-08" db="EMBL/GenBank/DDBJ databases">
        <authorList>
            <person name="Kucharzyk K."/>
            <person name="Murdoch R.W."/>
            <person name="Higgins S."/>
            <person name="Loffler F."/>
        </authorList>
    </citation>
    <scope>NUCLEOTIDE SEQUENCE</scope>
</reference>
<name>A0A644YC98_9ZZZZ</name>
<evidence type="ECO:0000256" key="1">
    <source>
        <dbReference type="ARBA" id="ARBA00009438"/>
    </source>
</evidence>
<dbReference type="GO" id="GO:0030973">
    <property type="term" value="F:molybdate ion binding"/>
    <property type="evidence" value="ECO:0007669"/>
    <property type="project" value="TreeGrafter"/>
</dbReference>
<proteinExistence type="inferred from homology"/>
<evidence type="ECO:0000313" key="2">
    <source>
        <dbReference type="EMBL" id="MPM25807.1"/>
    </source>
</evidence>
<dbReference type="AlphaFoldDB" id="A0A644YC98"/>
<comment type="caution">
    <text evidence="2">The sequence shown here is derived from an EMBL/GenBank/DDBJ whole genome shotgun (WGS) entry which is preliminary data.</text>
</comment>
<dbReference type="CDD" id="cd13540">
    <property type="entry name" value="PBP2_ModA_WtpA"/>
    <property type="match status" value="1"/>
</dbReference>